<keyword evidence="3" id="KW-1185">Reference proteome</keyword>
<evidence type="ECO:0000313" key="3">
    <source>
        <dbReference type="Proteomes" id="UP000605676"/>
    </source>
</evidence>
<dbReference type="Proteomes" id="UP000605676">
    <property type="component" value="Unassembled WGS sequence"/>
</dbReference>
<dbReference type="Pfam" id="PF13568">
    <property type="entry name" value="OMP_b-brl_2"/>
    <property type="match status" value="1"/>
</dbReference>
<dbReference type="InterPro" id="IPR011250">
    <property type="entry name" value="OMP/PagP_B-barrel"/>
</dbReference>
<proteinExistence type="predicted"/>
<evidence type="ECO:0000313" key="2">
    <source>
        <dbReference type="EMBL" id="MBK3515728.1"/>
    </source>
</evidence>
<evidence type="ECO:0000259" key="1">
    <source>
        <dbReference type="Pfam" id="PF13568"/>
    </source>
</evidence>
<accession>A0ABS1HEI4</accession>
<gene>
    <name evidence="2" type="ORF">JIV24_00150</name>
</gene>
<name>A0ABS1HEI4_9BACT</name>
<sequence>MKKLLTSICLITTVFLTSQGQDKTGIRFGIKGGYNIATQYGITPEDLTYDVSSESLNGFSGGIMLLFPITNAFAVQQEYIYSNKGSVQNVSMTLPPEMGNTFVSTSTEYQINYFEMPIVFRYTFAKIGNVGIYGCSGFALSMLLDGEYTYKQSIQPLITTDGINFEPGPVVASEKSTQDIKELDEFDYSFVYGLGAHFKLLKQTFFVDYRQVIGWNTLQLPVSPNSEDTAPLRNQNYTISLGMYFW</sequence>
<protein>
    <submittedName>
        <fullName evidence="2">PorT family protein</fullName>
    </submittedName>
</protein>
<feature type="domain" description="Outer membrane protein beta-barrel" evidence="1">
    <location>
        <begin position="19"/>
        <end position="213"/>
    </location>
</feature>
<reference evidence="2 3" key="1">
    <citation type="submission" date="2021-01" db="EMBL/GenBank/DDBJ databases">
        <title>Carboxyliciviraga sp.nov., isolated from coastal sediments.</title>
        <authorList>
            <person name="Lu D."/>
            <person name="Zhang T."/>
        </authorList>
    </citation>
    <scope>NUCLEOTIDE SEQUENCE [LARGE SCALE GENOMIC DNA]</scope>
    <source>
        <strain evidence="2 3">N1Y132</strain>
    </source>
</reference>
<comment type="caution">
    <text evidence="2">The sequence shown here is derived from an EMBL/GenBank/DDBJ whole genome shotgun (WGS) entry which is preliminary data.</text>
</comment>
<dbReference type="InterPro" id="IPR025665">
    <property type="entry name" value="Beta-barrel_OMP_2"/>
</dbReference>
<organism evidence="2 3">
    <name type="scientific">Carboxylicivirga marina</name>
    <dbReference type="NCBI Taxonomy" id="2800988"/>
    <lineage>
        <taxon>Bacteria</taxon>
        <taxon>Pseudomonadati</taxon>
        <taxon>Bacteroidota</taxon>
        <taxon>Bacteroidia</taxon>
        <taxon>Marinilabiliales</taxon>
        <taxon>Marinilabiliaceae</taxon>
        <taxon>Carboxylicivirga</taxon>
    </lineage>
</organism>
<dbReference type="RefSeq" id="WP_200462960.1">
    <property type="nucleotide sequence ID" value="NZ_JAENRR010000001.1"/>
</dbReference>
<dbReference type="SUPFAM" id="SSF56925">
    <property type="entry name" value="OMPA-like"/>
    <property type="match status" value="1"/>
</dbReference>
<dbReference type="EMBL" id="JAENRR010000001">
    <property type="protein sequence ID" value="MBK3515728.1"/>
    <property type="molecule type" value="Genomic_DNA"/>
</dbReference>